<dbReference type="STRING" id="1513793.SAMN06296036_10882"/>
<dbReference type="RefSeq" id="WP_132318982.1">
    <property type="nucleotide sequence ID" value="NZ_FWZT01000008.1"/>
</dbReference>
<evidence type="ECO:0000313" key="4">
    <source>
        <dbReference type="Proteomes" id="UP000192907"/>
    </source>
</evidence>
<sequence>MSPKLSTLVWVLSVASISLACKEDTFKSKEDSVEVDTKATTSDTQKTEEVVVIPTPVTGAYLACAPYSVSATSGQMSCQSRSEDGLPMSLDEVYSEYEWLFAGTGLEALPISTEKLATDPSITWIKATGAQDNLETFFKDIKVSVRGLKGEQIELLEPLDQEIDEQMQRIFADTCQTLYTLGYRTSGVYYLIIESLEGLIPAYCDMETDQGGWTLVLNYLHLADSNPPQSYRVQSLPHKSSDDLGIDGSLNAEQWGQATPALLNLMNYSEIRFFCITSMHERMVHFKTDAPGCIASTKTGTGSCSEMLGPDGRHQLLDGHTADSPVFSDSAYDSQGDNTLGRIWNEASNTGSVGDGAEWIIDNSANRFQCDFDWDNFVVHNTLHRIYIR</sequence>
<evidence type="ECO:0000313" key="3">
    <source>
        <dbReference type="EMBL" id="SMF25551.1"/>
    </source>
</evidence>
<accession>A0A1Y6BUC5</accession>
<dbReference type="Pfam" id="PF00147">
    <property type="entry name" value="Fibrinogen_C"/>
    <property type="match status" value="1"/>
</dbReference>
<dbReference type="PROSITE" id="PS51406">
    <property type="entry name" value="FIBRINOGEN_C_2"/>
    <property type="match status" value="1"/>
</dbReference>
<feature type="domain" description="Fibrinogen C-terminal" evidence="2">
    <location>
        <begin position="166"/>
        <end position="216"/>
    </location>
</feature>
<dbReference type="OrthoDB" id="6294637at2"/>
<evidence type="ECO:0000259" key="2">
    <source>
        <dbReference type="PROSITE" id="PS51406"/>
    </source>
</evidence>
<dbReference type="PROSITE" id="PS51257">
    <property type="entry name" value="PROKAR_LIPOPROTEIN"/>
    <property type="match status" value="1"/>
</dbReference>
<dbReference type="AlphaFoldDB" id="A0A1Y6BUC5"/>
<protein>
    <submittedName>
        <fullName evidence="3">Fibrinogen beta and gamma chains, C-terminal globular domain</fullName>
    </submittedName>
</protein>
<dbReference type="NCBIfam" id="NF040941">
    <property type="entry name" value="GGGWT_bact"/>
    <property type="match status" value="1"/>
</dbReference>
<feature type="chain" id="PRO_5012057143" evidence="1">
    <location>
        <begin position="21"/>
        <end position="389"/>
    </location>
</feature>
<dbReference type="SUPFAM" id="SSF56496">
    <property type="entry name" value="Fibrinogen C-terminal domain-like"/>
    <property type="match status" value="1"/>
</dbReference>
<dbReference type="Proteomes" id="UP000192907">
    <property type="component" value="Unassembled WGS sequence"/>
</dbReference>
<organism evidence="3 4">
    <name type="scientific">Pseudobacteriovorax antillogorgiicola</name>
    <dbReference type="NCBI Taxonomy" id="1513793"/>
    <lineage>
        <taxon>Bacteria</taxon>
        <taxon>Pseudomonadati</taxon>
        <taxon>Bdellovibrionota</taxon>
        <taxon>Oligoflexia</taxon>
        <taxon>Oligoflexales</taxon>
        <taxon>Pseudobacteriovoracaceae</taxon>
        <taxon>Pseudobacteriovorax</taxon>
    </lineage>
</organism>
<proteinExistence type="predicted"/>
<gene>
    <name evidence="3" type="ORF">SAMN06296036_10882</name>
</gene>
<keyword evidence="1" id="KW-0732">Signal</keyword>
<reference evidence="4" key="1">
    <citation type="submission" date="2017-04" db="EMBL/GenBank/DDBJ databases">
        <authorList>
            <person name="Varghese N."/>
            <person name="Submissions S."/>
        </authorList>
    </citation>
    <scope>NUCLEOTIDE SEQUENCE [LARGE SCALE GENOMIC DNA]</scope>
    <source>
        <strain evidence="4">RKEM611</strain>
    </source>
</reference>
<evidence type="ECO:0000256" key="1">
    <source>
        <dbReference type="SAM" id="SignalP"/>
    </source>
</evidence>
<dbReference type="InterPro" id="IPR002181">
    <property type="entry name" value="Fibrinogen_a/b/g_C_dom"/>
</dbReference>
<dbReference type="EMBL" id="FWZT01000008">
    <property type="protein sequence ID" value="SMF25551.1"/>
    <property type="molecule type" value="Genomic_DNA"/>
</dbReference>
<dbReference type="InterPro" id="IPR036056">
    <property type="entry name" value="Fibrinogen-like_C"/>
</dbReference>
<dbReference type="InterPro" id="IPR014716">
    <property type="entry name" value="Fibrinogen_a/b/g_C_1"/>
</dbReference>
<feature type="signal peptide" evidence="1">
    <location>
        <begin position="1"/>
        <end position="20"/>
    </location>
</feature>
<name>A0A1Y6BUC5_9BACT</name>
<keyword evidence="4" id="KW-1185">Reference proteome</keyword>
<dbReference type="Gene3D" id="3.90.215.10">
    <property type="entry name" value="Gamma Fibrinogen, chain A, domain 1"/>
    <property type="match status" value="1"/>
</dbReference>